<feature type="chain" id="PRO_5015641381" description="DUF1439 domain-containing protein" evidence="1">
    <location>
        <begin position="24"/>
        <end position="172"/>
    </location>
</feature>
<comment type="caution">
    <text evidence="2">The sequence shown here is derived from an EMBL/GenBank/DDBJ whole genome shotgun (WGS) entry which is preliminary data.</text>
</comment>
<evidence type="ECO:0000313" key="3">
    <source>
        <dbReference type="Proteomes" id="UP000238949"/>
    </source>
</evidence>
<proteinExistence type="predicted"/>
<dbReference type="EMBL" id="PVNP01000220">
    <property type="protein sequence ID" value="PRO70999.1"/>
    <property type="molecule type" value="Genomic_DNA"/>
</dbReference>
<sequence length="172" mass="19472">MKYLCRLWICLFTLLVGMPAAHAFTMTFSESQLNTMVTAVFPQQRTFDDVVFTFSDPFVELDPLEDEVNVKVTVLAEQNGQRLQAKAEISGRIAYHHQLAQLRLIEPRLDKLKVLDNQAVVSDSLVNGIKRLEGKRVPVILLLDFDDLDMAAFGIQKPKRIDITSQGLLIEI</sequence>
<organism evidence="2 3">
    <name type="scientific">Alteromonas alba</name>
    <dbReference type="NCBI Taxonomy" id="2079529"/>
    <lineage>
        <taxon>Bacteria</taxon>
        <taxon>Pseudomonadati</taxon>
        <taxon>Pseudomonadota</taxon>
        <taxon>Gammaproteobacteria</taxon>
        <taxon>Alteromonadales</taxon>
        <taxon>Alteromonadaceae</taxon>
        <taxon>Alteromonas/Salinimonas group</taxon>
        <taxon>Alteromonas</taxon>
    </lineage>
</organism>
<accession>A0A2S9V3F7</accession>
<gene>
    <name evidence="2" type="ORF">C6Y40_24390</name>
</gene>
<dbReference type="RefSeq" id="WP_105936983.1">
    <property type="nucleotide sequence ID" value="NZ_PVNP01000220.1"/>
</dbReference>
<keyword evidence="1" id="KW-0732">Signal</keyword>
<dbReference type="OrthoDB" id="6385517at2"/>
<evidence type="ECO:0000313" key="2">
    <source>
        <dbReference type="EMBL" id="PRO70999.1"/>
    </source>
</evidence>
<name>A0A2S9V3F7_9ALTE</name>
<evidence type="ECO:0000256" key="1">
    <source>
        <dbReference type="SAM" id="SignalP"/>
    </source>
</evidence>
<reference evidence="3" key="1">
    <citation type="journal article" date="2020" name="Int. J. Syst. Evol. Microbiol.">
        <title>Alteromonas alba sp. nov., a marine bacterium isolated from the seawater of the West Pacific Ocean.</title>
        <authorList>
            <person name="Sun C."/>
            <person name="Wu Y.-H."/>
            <person name="Xamxidin M."/>
            <person name="Cheng H."/>
            <person name="Xu X.-W."/>
        </authorList>
    </citation>
    <scope>NUCLEOTIDE SEQUENCE [LARGE SCALE GENOMIC DNA]</scope>
    <source>
        <strain evidence="3">190</strain>
    </source>
</reference>
<dbReference type="Proteomes" id="UP000238949">
    <property type="component" value="Unassembled WGS sequence"/>
</dbReference>
<protein>
    <recommendedName>
        <fullName evidence="4">DUF1439 domain-containing protein</fullName>
    </recommendedName>
</protein>
<evidence type="ECO:0008006" key="4">
    <source>
        <dbReference type="Google" id="ProtNLM"/>
    </source>
</evidence>
<keyword evidence="3" id="KW-1185">Reference proteome</keyword>
<dbReference type="AlphaFoldDB" id="A0A2S9V3F7"/>
<feature type="signal peptide" evidence="1">
    <location>
        <begin position="1"/>
        <end position="23"/>
    </location>
</feature>